<feature type="region of interest" description="Disordered" evidence="1">
    <location>
        <begin position="542"/>
        <end position="565"/>
    </location>
</feature>
<dbReference type="Pfam" id="PF00536">
    <property type="entry name" value="SAM_1"/>
    <property type="match status" value="1"/>
</dbReference>
<evidence type="ECO:0000313" key="3">
    <source>
        <dbReference type="EMBL" id="KAK5896258.1"/>
    </source>
</evidence>
<dbReference type="GO" id="GO:0043197">
    <property type="term" value="C:dendritic spine"/>
    <property type="evidence" value="ECO:0007669"/>
    <property type="project" value="TreeGrafter"/>
</dbReference>
<dbReference type="SMART" id="SM00454">
    <property type="entry name" value="SAM"/>
    <property type="match status" value="1"/>
</dbReference>
<feature type="region of interest" description="Disordered" evidence="1">
    <location>
        <begin position="1"/>
        <end position="99"/>
    </location>
</feature>
<comment type="caution">
    <text evidence="3">The sequence shown here is derived from an EMBL/GenBank/DDBJ whole genome shotgun (WGS) entry which is preliminary data.</text>
</comment>
<feature type="compositionally biased region" description="Basic and acidic residues" evidence="1">
    <location>
        <begin position="485"/>
        <end position="497"/>
    </location>
</feature>
<dbReference type="PANTHER" id="PTHR24135:SF29">
    <property type="entry name" value="SH3 AND MULTIPLE ANKYRIN REPEAT DOMAINS PROTEIN 3 ISOFORM X2"/>
    <property type="match status" value="1"/>
</dbReference>
<feature type="compositionally biased region" description="Pro residues" evidence="1">
    <location>
        <begin position="676"/>
        <end position="686"/>
    </location>
</feature>
<dbReference type="Proteomes" id="UP001331515">
    <property type="component" value="Unassembled WGS sequence"/>
</dbReference>
<dbReference type="Gene3D" id="1.10.150.50">
    <property type="entry name" value="Transcription Factor, Ets-1"/>
    <property type="match status" value="1"/>
</dbReference>
<accession>A0AAN8GZ42</accession>
<feature type="region of interest" description="Disordered" evidence="1">
    <location>
        <begin position="114"/>
        <end position="134"/>
    </location>
</feature>
<feature type="compositionally biased region" description="Low complexity" evidence="1">
    <location>
        <begin position="9"/>
        <end position="21"/>
    </location>
</feature>
<dbReference type="EMBL" id="JAURVH010001534">
    <property type="protein sequence ID" value="KAK5896258.1"/>
    <property type="molecule type" value="Genomic_DNA"/>
</dbReference>
<proteinExistence type="predicted"/>
<dbReference type="FunFam" id="1.10.150.50:FF:000006">
    <property type="entry name" value="SH3 and multiple ankyrin repeat domains protein 2"/>
    <property type="match status" value="1"/>
</dbReference>
<protein>
    <recommendedName>
        <fullName evidence="2">SAM domain-containing protein</fullName>
    </recommendedName>
</protein>
<dbReference type="GO" id="GO:0014069">
    <property type="term" value="C:postsynaptic density"/>
    <property type="evidence" value="ECO:0007669"/>
    <property type="project" value="TreeGrafter"/>
</dbReference>
<feature type="compositionally biased region" description="Low complexity" evidence="1">
    <location>
        <begin position="298"/>
        <end position="309"/>
    </location>
</feature>
<dbReference type="PROSITE" id="PS50105">
    <property type="entry name" value="SAM_DOMAIN"/>
    <property type="match status" value="1"/>
</dbReference>
<feature type="region of interest" description="Disordered" evidence="1">
    <location>
        <begin position="235"/>
        <end position="270"/>
    </location>
</feature>
<feature type="compositionally biased region" description="Low complexity" evidence="1">
    <location>
        <begin position="442"/>
        <end position="462"/>
    </location>
</feature>
<feature type="compositionally biased region" description="Pro residues" evidence="1">
    <location>
        <begin position="22"/>
        <end position="33"/>
    </location>
</feature>
<dbReference type="GO" id="GO:0030160">
    <property type="term" value="F:synaptic receptor adaptor activity"/>
    <property type="evidence" value="ECO:0007669"/>
    <property type="project" value="TreeGrafter"/>
</dbReference>
<dbReference type="GO" id="GO:0045211">
    <property type="term" value="C:postsynaptic membrane"/>
    <property type="evidence" value="ECO:0007669"/>
    <property type="project" value="TreeGrafter"/>
</dbReference>
<feature type="compositionally biased region" description="Low complexity" evidence="1">
    <location>
        <begin position="598"/>
        <end position="620"/>
    </location>
</feature>
<feature type="compositionally biased region" description="Low complexity" evidence="1">
    <location>
        <begin position="114"/>
        <end position="128"/>
    </location>
</feature>
<feature type="region of interest" description="Disordered" evidence="1">
    <location>
        <begin position="590"/>
        <end position="641"/>
    </location>
</feature>
<sequence length="772" mass="82962">MAPPPPPSASSSTSSLFLLDSGPPPSFLPPSPPARGEGLTRSSFKPGAEPRLVELCDSPTRSHAHAERQRKARSMIILQDTPPPPPLQLDAHSGSTHALHTATHTATHTLHTATHTSTLSLHSTSPALGHSPLSRRRGRAIENPYANVGQQAPPSKPQRRKSPLLKQLPVEEQGIKDQDLLKPDGPSSPSRAEMYQQQVLSERARVQGRRSSLFLSVEGSGSENQVTLLTLSHSMDDLGELPPPAPVLSPSPTPHTFLHPLTGKPLDPSSPLALALAARERALTARTPSPEPRHKHGSASPIPTPAASPDGRHKRTPIPTPQGSPEPRSKRTPPQTSPEQRTKRTTPQTSPELRHKRITPPLFSDGSVERPETEGGVTSPAAPSPERWRPTPLPPLANESHAALIDRRRSLTMGSSEEEGRGLYGRGRSTLRDPLLKQSSDSELLPSAAFSSSPSSPLCSSPTGGGGRQPRYLFQRRSKLWGGGDDDRRGFSPDEGCRPALFGGQVAGSAVDLSNRSSSALELSGRAGSGLDLVNRLQLLNKDSHSLGEEPSPLDPGRRSPVGGARCVDNGESKSLFSSLGELHTISQRGFGSGYTVRPGSRYPMMRRSPSPSPSPSDRSIGITSSSAPGSERPDLSSGRGLTILKSSSLSLPSEPKEVRFVMRSASARTRSRSPSPSPHASPCPSPVLSGPLLALRPWRQRPLNLWNKYDVGDWLESVGLAEHRQRFQEHEIEGSHLPALTKEDYVELGVTRLGHRINIERALRTLLDGST</sequence>
<dbReference type="SUPFAM" id="SSF47769">
    <property type="entry name" value="SAM/Pointed domain"/>
    <property type="match status" value="1"/>
</dbReference>
<feature type="compositionally biased region" description="Pro residues" evidence="1">
    <location>
        <begin position="241"/>
        <end position="253"/>
    </location>
</feature>
<dbReference type="AlphaFoldDB" id="A0AAN8GZ42"/>
<feature type="compositionally biased region" description="Polar residues" evidence="1">
    <location>
        <begin position="332"/>
        <end position="351"/>
    </location>
</feature>
<organism evidence="3 4">
    <name type="scientific">Champsocephalus gunnari</name>
    <name type="common">Mackerel icefish</name>
    <dbReference type="NCBI Taxonomy" id="52237"/>
    <lineage>
        <taxon>Eukaryota</taxon>
        <taxon>Metazoa</taxon>
        <taxon>Chordata</taxon>
        <taxon>Craniata</taxon>
        <taxon>Vertebrata</taxon>
        <taxon>Euteleostomi</taxon>
        <taxon>Actinopterygii</taxon>
        <taxon>Neopterygii</taxon>
        <taxon>Teleostei</taxon>
        <taxon>Neoteleostei</taxon>
        <taxon>Acanthomorphata</taxon>
        <taxon>Eupercaria</taxon>
        <taxon>Perciformes</taxon>
        <taxon>Notothenioidei</taxon>
        <taxon>Channichthyidae</taxon>
        <taxon>Champsocephalus</taxon>
    </lineage>
</organism>
<gene>
    <name evidence="3" type="ORF">CgunFtcFv8_009878</name>
</gene>
<feature type="compositionally biased region" description="Polar residues" evidence="1">
    <location>
        <begin position="187"/>
        <end position="197"/>
    </location>
</feature>
<feature type="domain" description="SAM" evidence="2">
    <location>
        <begin position="707"/>
        <end position="770"/>
    </location>
</feature>
<name>A0AAN8GZ42_CHAGU</name>
<evidence type="ECO:0000256" key="1">
    <source>
        <dbReference type="SAM" id="MobiDB-lite"/>
    </source>
</evidence>
<feature type="region of interest" description="Disordered" evidence="1">
    <location>
        <begin position="170"/>
        <end position="197"/>
    </location>
</feature>
<dbReference type="InterPro" id="IPR013761">
    <property type="entry name" value="SAM/pointed_sf"/>
</dbReference>
<feature type="compositionally biased region" description="Low complexity" evidence="1">
    <location>
        <begin position="665"/>
        <end position="675"/>
    </location>
</feature>
<feature type="region of interest" description="Disordered" evidence="1">
    <location>
        <begin position="665"/>
        <end position="686"/>
    </location>
</feature>
<dbReference type="GO" id="GO:0035255">
    <property type="term" value="F:ionotropic glutamate receptor binding"/>
    <property type="evidence" value="ECO:0007669"/>
    <property type="project" value="TreeGrafter"/>
</dbReference>
<dbReference type="InterPro" id="IPR001660">
    <property type="entry name" value="SAM"/>
</dbReference>
<dbReference type="CDD" id="cd09506">
    <property type="entry name" value="SAM_Shank1_2_3"/>
    <property type="match status" value="1"/>
</dbReference>
<reference evidence="3 4" key="1">
    <citation type="journal article" date="2023" name="Mol. Biol. Evol.">
        <title>Genomics of Secondarily Temperate Adaptation in the Only Non-Antarctic Icefish.</title>
        <authorList>
            <person name="Rivera-Colon A.G."/>
            <person name="Rayamajhi N."/>
            <person name="Minhas B.F."/>
            <person name="Madrigal G."/>
            <person name="Bilyk K.T."/>
            <person name="Yoon V."/>
            <person name="Hune M."/>
            <person name="Gregory S."/>
            <person name="Cheng C.H.C."/>
            <person name="Catchen J.M."/>
        </authorList>
    </citation>
    <scope>NUCLEOTIDE SEQUENCE [LARGE SCALE GENOMIC DNA]</scope>
    <source>
        <tissue evidence="3">White muscle</tissue>
    </source>
</reference>
<feature type="region of interest" description="Disordered" evidence="1">
    <location>
        <begin position="283"/>
        <end position="497"/>
    </location>
</feature>
<dbReference type="PANTHER" id="PTHR24135">
    <property type="entry name" value="SH3 AND MULTIPLE ANKYRIN REPEAT DOMAINS PROTEIN"/>
    <property type="match status" value="1"/>
</dbReference>
<dbReference type="InterPro" id="IPR051569">
    <property type="entry name" value="SHANK"/>
</dbReference>
<keyword evidence="4" id="KW-1185">Reference proteome</keyword>
<evidence type="ECO:0000313" key="4">
    <source>
        <dbReference type="Proteomes" id="UP001331515"/>
    </source>
</evidence>
<feature type="compositionally biased region" description="Basic and acidic residues" evidence="1">
    <location>
        <begin position="173"/>
        <end position="182"/>
    </location>
</feature>
<evidence type="ECO:0000259" key="2">
    <source>
        <dbReference type="PROSITE" id="PS50105"/>
    </source>
</evidence>